<dbReference type="Gene3D" id="3.40.309.10">
    <property type="entry name" value="Aldehyde Dehydrogenase, Chain A, domain 2"/>
    <property type="match status" value="1"/>
</dbReference>
<feature type="non-terminal residue" evidence="4">
    <location>
        <position position="1"/>
    </location>
</feature>
<dbReference type="InterPro" id="IPR012394">
    <property type="entry name" value="Aldehyde_DH_NAD(P)"/>
</dbReference>
<dbReference type="AlphaFoldDB" id="A0A7R9C4U9"/>
<evidence type="ECO:0000256" key="2">
    <source>
        <dbReference type="ARBA" id="ARBA00023002"/>
    </source>
</evidence>
<dbReference type="GO" id="GO:0006081">
    <property type="term" value="P:aldehyde metabolic process"/>
    <property type="evidence" value="ECO:0007669"/>
    <property type="project" value="InterPro"/>
</dbReference>
<dbReference type="InterPro" id="IPR015590">
    <property type="entry name" value="Aldehyde_DH_dom"/>
</dbReference>
<dbReference type="Pfam" id="PF00171">
    <property type="entry name" value="Aldedh"/>
    <property type="match status" value="1"/>
</dbReference>
<protein>
    <recommendedName>
        <fullName evidence="3">Aldehyde dehydrogenase domain-containing protein</fullName>
    </recommendedName>
</protein>
<evidence type="ECO:0000313" key="4">
    <source>
        <dbReference type="EMBL" id="CAD7286030.1"/>
    </source>
</evidence>
<keyword evidence="2" id="KW-0560">Oxidoreductase</keyword>
<feature type="domain" description="Aldehyde dehydrogenase" evidence="3">
    <location>
        <begin position="3"/>
        <end position="144"/>
    </location>
</feature>
<dbReference type="PANTHER" id="PTHR43570:SF16">
    <property type="entry name" value="ALDEHYDE DEHYDROGENASE TYPE III, ISOFORM Q"/>
    <property type="match status" value="1"/>
</dbReference>
<dbReference type="InterPro" id="IPR016161">
    <property type="entry name" value="Ald_DH/histidinol_DH"/>
</dbReference>
<comment type="similarity">
    <text evidence="1">Belongs to the aldehyde dehydrogenase family.</text>
</comment>
<dbReference type="SUPFAM" id="SSF53720">
    <property type="entry name" value="ALDH-like"/>
    <property type="match status" value="1"/>
</dbReference>
<sequence length="145" mass="16109">PLYLDDTVDFDTAVKRILWGKFQNAGQLCLSPDYLMCSEPLAKKFVEKAQTIIADFFGEDPQKSDSFGRIINASHFKRLERLLETGHGKVVVGGITDEADLYVSPTIIVDVSRNDAVMQEEIFGPILPIIIMDTAGDAVDFINSR</sequence>
<proteinExistence type="inferred from homology"/>
<organism evidence="4">
    <name type="scientific">Notodromas monacha</name>
    <dbReference type="NCBI Taxonomy" id="399045"/>
    <lineage>
        <taxon>Eukaryota</taxon>
        <taxon>Metazoa</taxon>
        <taxon>Ecdysozoa</taxon>
        <taxon>Arthropoda</taxon>
        <taxon>Crustacea</taxon>
        <taxon>Oligostraca</taxon>
        <taxon>Ostracoda</taxon>
        <taxon>Podocopa</taxon>
        <taxon>Podocopida</taxon>
        <taxon>Cypridocopina</taxon>
        <taxon>Cypridoidea</taxon>
        <taxon>Cyprididae</taxon>
        <taxon>Notodromas</taxon>
    </lineage>
</organism>
<dbReference type="EMBL" id="CAJPEX010038298">
    <property type="protein sequence ID" value="CAG0926182.1"/>
    <property type="molecule type" value="Genomic_DNA"/>
</dbReference>
<evidence type="ECO:0000259" key="3">
    <source>
        <dbReference type="Pfam" id="PF00171"/>
    </source>
</evidence>
<evidence type="ECO:0000256" key="1">
    <source>
        <dbReference type="ARBA" id="ARBA00009986"/>
    </source>
</evidence>
<dbReference type="EMBL" id="OA920335">
    <property type="protein sequence ID" value="CAD7286030.1"/>
    <property type="molecule type" value="Genomic_DNA"/>
</dbReference>
<dbReference type="PANTHER" id="PTHR43570">
    <property type="entry name" value="ALDEHYDE DEHYDROGENASE"/>
    <property type="match status" value="1"/>
</dbReference>
<dbReference type="GO" id="GO:0005737">
    <property type="term" value="C:cytoplasm"/>
    <property type="evidence" value="ECO:0007669"/>
    <property type="project" value="TreeGrafter"/>
</dbReference>
<dbReference type="GO" id="GO:0004029">
    <property type="term" value="F:aldehyde dehydrogenase (NAD+) activity"/>
    <property type="evidence" value="ECO:0007669"/>
    <property type="project" value="TreeGrafter"/>
</dbReference>
<accession>A0A7R9C4U9</accession>
<dbReference type="OrthoDB" id="440325at2759"/>
<dbReference type="InterPro" id="IPR016163">
    <property type="entry name" value="Ald_DH_C"/>
</dbReference>
<name>A0A7R9C4U9_9CRUS</name>
<evidence type="ECO:0000313" key="5">
    <source>
        <dbReference type="Proteomes" id="UP000678499"/>
    </source>
</evidence>
<reference evidence="4" key="1">
    <citation type="submission" date="2020-11" db="EMBL/GenBank/DDBJ databases">
        <authorList>
            <person name="Tran Van P."/>
        </authorList>
    </citation>
    <scope>NUCLEOTIDE SEQUENCE</scope>
</reference>
<gene>
    <name evidence="4" type="ORF">NMOB1V02_LOCUS13632</name>
</gene>
<keyword evidence="5" id="KW-1185">Reference proteome</keyword>
<dbReference type="Proteomes" id="UP000678499">
    <property type="component" value="Unassembled WGS sequence"/>
</dbReference>